<evidence type="ECO:0008006" key="3">
    <source>
        <dbReference type="Google" id="ProtNLM"/>
    </source>
</evidence>
<gene>
    <name evidence="1" type="ORF">GCM10009105_31980</name>
</gene>
<name>A0ABN1IUE4_9GAMM</name>
<protein>
    <recommendedName>
        <fullName evidence="3">Restriction alleviation protein, Lar family</fullName>
    </recommendedName>
</protein>
<evidence type="ECO:0000313" key="1">
    <source>
        <dbReference type="EMBL" id="GAA0721547.1"/>
    </source>
</evidence>
<dbReference type="Proteomes" id="UP001501523">
    <property type="component" value="Unassembled WGS sequence"/>
</dbReference>
<organism evidence="1 2">
    <name type="scientific">Dokdonella soli</name>
    <dbReference type="NCBI Taxonomy" id="529810"/>
    <lineage>
        <taxon>Bacteria</taxon>
        <taxon>Pseudomonadati</taxon>
        <taxon>Pseudomonadota</taxon>
        <taxon>Gammaproteobacteria</taxon>
        <taxon>Lysobacterales</taxon>
        <taxon>Rhodanobacteraceae</taxon>
        <taxon>Dokdonella</taxon>
    </lineage>
</organism>
<accession>A0ABN1IUE4</accession>
<comment type="caution">
    <text evidence="1">The sequence shown here is derived from an EMBL/GenBank/DDBJ whole genome shotgun (WGS) entry which is preliminary data.</text>
</comment>
<evidence type="ECO:0000313" key="2">
    <source>
        <dbReference type="Proteomes" id="UP001501523"/>
    </source>
</evidence>
<dbReference type="EMBL" id="BAAAEU010000024">
    <property type="protein sequence ID" value="GAA0721547.1"/>
    <property type="molecule type" value="Genomic_DNA"/>
</dbReference>
<proteinExistence type="predicted"/>
<reference evidence="1 2" key="1">
    <citation type="journal article" date="2019" name="Int. J. Syst. Evol. Microbiol.">
        <title>The Global Catalogue of Microorganisms (GCM) 10K type strain sequencing project: providing services to taxonomists for standard genome sequencing and annotation.</title>
        <authorList>
            <consortium name="The Broad Institute Genomics Platform"/>
            <consortium name="The Broad Institute Genome Sequencing Center for Infectious Disease"/>
            <person name="Wu L."/>
            <person name="Ma J."/>
        </authorList>
    </citation>
    <scope>NUCLEOTIDE SEQUENCE [LARGE SCALE GENOMIC DNA]</scope>
    <source>
        <strain evidence="1 2">JCM 15421</strain>
    </source>
</reference>
<keyword evidence="2" id="KW-1185">Reference proteome</keyword>
<sequence length="63" mass="6955">MSGTLATCPGCGKQPKHVERFGYGGTHWLECPPCGTRTPRFPTLNEAVEAWEKQETKQHQVAA</sequence>